<dbReference type="EMBL" id="VSRR010010443">
    <property type="protein sequence ID" value="MPC51835.1"/>
    <property type="molecule type" value="Genomic_DNA"/>
</dbReference>
<name>A0A5B7G344_PORTR</name>
<sequence>MTIPTTTASSSLTCPSSLSTSQKSLPSHILRLTDTEAHGNSGSRRDVPAFEHAVEAARMAFSQHICSPFLCYSFALLNN</sequence>
<protein>
    <submittedName>
        <fullName evidence="2">Uncharacterized protein</fullName>
    </submittedName>
</protein>
<evidence type="ECO:0000313" key="2">
    <source>
        <dbReference type="EMBL" id="MPC51835.1"/>
    </source>
</evidence>
<evidence type="ECO:0000256" key="1">
    <source>
        <dbReference type="SAM" id="MobiDB-lite"/>
    </source>
</evidence>
<dbReference type="Proteomes" id="UP000324222">
    <property type="component" value="Unassembled WGS sequence"/>
</dbReference>
<comment type="caution">
    <text evidence="2">The sequence shown here is derived from an EMBL/GenBank/DDBJ whole genome shotgun (WGS) entry which is preliminary data.</text>
</comment>
<organism evidence="2 3">
    <name type="scientific">Portunus trituberculatus</name>
    <name type="common">Swimming crab</name>
    <name type="synonym">Neptunus trituberculatus</name>
    <dbReference type="NCBI Taxonomy" id="210409"/>
    <lineage>
        <taxon>Eukaryota</taxon>
        <taxon>Metazoa</taxon>
        <taxon>Ecdysozoa</taxon>
        <taxon>Arthropoda</taxon>
        <taxon>Crustacea</taxon>
        <taxon>Multicrustacea</taxon>
        <taxon>Malacostraca</taxon>
        <taxon>Eumalacostraca</taxon>
        <taxon>Eucarida</taxon>
        <taxon>Decapoda</taxon>
        <taxon>Pleocyemata</taxon>
        <taxon>Brachyura</taxon>
        <taxon>Eubrachyura</taxon>
        <taxon>Portunoidea</taxon>
        <taxon>Portunidae</taxon>
        <taxon>Portuninae</taxon>
        <taxon>Portunus</taxon>
    </lineage>
</organism>
<gene>
    <name evidence="2" type="ORF">E2C01_045689</name>
</gene>
<keyword evidence="3" id="KW-1185">Reference proteome</keyword>
<dbReference type="AlphaFoldDB" id="A0A5B7G344"/>
<proteinExistence type="predicted"/>
<feature type="region of interest" description="Disordered" evidence="1">
    <location>
        <begin position="1"/>
        <end position="25"/>
    </location>
</feature>
<reference evidence="2 3" key="1">
    <citation type="submission" date="2019-05" db="EMBL/GenBank/DDBJ databases">
        <title>Another draft genome of Portunus trituberculatus and its Hox gene families provides insights of decapod evolution.</title>
        <authorList>
            <person name="Jeong J.-H."/>
            <person name="Song I."/>
            <person name="Kim S."/>
            <person name="Choi T."/>
            <person name="Kim D."/>
            <person name="Ryu S."/>
            <person name="Kim W."/>
        </authorList>
    </citation>
    <scope>NUCLEOTIDE SEQUENCE [LARGE SCALE GENOMIC DNA]</scope>
    <source>
        <tissue evidence="2">Muscle</tissue>
    </source>
</reference>
<evidence type="ECO:0000313" key="3">
    <source>
        <dbReference type="Proteomes" id="UP000324222"/>
    </source>
</evidence>
<accession>A0A5B7G344</accession>